<accession>A0A2V1D999</accession>
<evidence type="ECO:0000256" key="1">
    <source>
        <dbReference type="SAM" id="Phobius"/>
    </source>
</evidence>
<gene>
    <name evidence="2" type="ORF">DM02DRAFT_182462</name>
</gene>
<dbReference type="AlphaFoldDB" id="A0A2V1D999"/>
<keyword evidence="3" id="KW-1185">Reference proteome</keyword>
<keyword evidence="1" id="KW-0812">Transmembrane</keyword>
<feature type="transmembrane region" description="Helical" evidence="1">
    <location>
        <begin position="162"/>
        <end position="180"/>
    </location>
</feature>
<reference evidence="2 3" key="1">
    <citation type="journal article" date="2018" name="Sci. Rep.">
        <title>Comparative genomics provides insights into the lifestyle and reveals functional heterogeneity of dark septate endophytic fungi.</title>
        <authorList>
            <person name="Knapp D.G."/>
            <person name="Nemeth J.B."/>
            <person name="Barry K."/>
            <person name="Hainaut M."/>
            <person name="Henrissat B."/>
            <person name="Johnson J."/>
            <person name="Kuo A."/>
            <person name="Lim J.H.P."/>
            <person name="Lipzen A."/>
            <person name="Nolan M."/>
            <person name="Ohm R.A."/>
            <person name="Tamas L."/>
            <person name="Grigoriev I.V."/>
            <person name="Spatafora J.W."/>
            <person name="Nagy L.G."/>
            <person name="Kovacs G.M."/>
        </authorList>
    </citation>
    <scope>NUCLEOTIDE SEQUENCE [LARGE SCALE GENOMIC DNA]</scope>
    <source>
        <strain evidence="2 3">DSE2036</strain>
    </source>
</reference>
<keyword evidence="1" id="KW-1133">Transmembrane helix</keyword>
<protein>
    <submittedName>
        <fullName evidence="2">Uncharacterized protein</fullName>
    </submittedName>
</protein>
<evidence type="ECO:0000313" key="2">
    <source>
        <dbReference type="EMBL" id="PVH94707.1"/>
    </source>
</evidence>
<dbReference type="EMBL" id="KZ805524">
    <property type="protein sequence ID" value="PVH94707.1"/>
    <property type="molecule type" value="Genomic_DNA"/>
</dbReference>
<feature type="transmembrane region" description="Helical" evidence="1">
    <location>
        <begin position="83"/>
        <end position="106"/>
    </location>
</feature>
<evidence type="ECO:0000313" key="3">
    <source>
        <dbReference type="Proteomes" id="UP000244855"/>
    </source>
</evidence>
<proteinExistence type="predicted"/>
<organism evidence="2 3">
    <name type="scientific">Periconia macrospinosa</name>
    <dbReference type="NCBI Taxonomy" id="97972"/>
    <lineage>
        <taxon>Eukaryota</taxon>
        <taxon>Fungi</taxon>
        <taxon>Dikarya</taxon>
        <taxon>Ascomycota</taxon>
        <taxon>Pezizomycotina</taxon>
        <taxon>Dothideomycetes</taxon>
        <taxon>Pleosporomycetidae</taxon>
        <taxon>Pleosporales</taxon>
        <taxon>Massarineae</taxon>
        <taxon>Periconiaceae</taxon>
        <taxon>Periconia</taxon>
    </lineage>
</organism>
<keyword evidence="1" id="KW-0472">Membrane</keyword>
<dbReference type="Proteomes" id="UP000244855">
    <property type="component" value="Unassembled WGS sequence"/>
</dbReference>
<sequence>MSWLLIITPQFPALFSSSCSLHDLHLPSMLPSLHRNHVCELRERAFFLLSPHLCFLPILFCFSLPACSCPQVLLSCDGNYACIWYDMISMGDVFETACINLFFYLLRGLGTPLQYGSFITVILEIGVCGLLVLFGCVGLVWRPVWSVFVDVERARGGKPESNFVFDVAHCIFSSFFFFLLSD</sequence>
<name>A0A2V1D999_9PLEO</name>
<feature type="transmembrane region" description="Helical" evidence="1">
    <location>
        <begin position="45"/>
        <end position="62"/>
    </location>
</feature>
<feature type="transmembrane region" description="Helical" evidence="1">
    <location>
        <begin position="118"/>
        <end position="141"/>
    </location>
</feature>